<keyword evidence="2" id="KW-1185">Reference proteome</keyword>
<reference evidence="1" key="1">
    <citation type="submission" date="2020-01" db="EMBL/GenBank/DDBJ databases">
        <authorList>
            <consortium name="DOE Joint Genome Institute"/>
            <person name="Haridas S."/>
            <person name="Albert R."/>
            <person name="Binder M."/>
            <person name="Bloem J."/>
            <person name="Labutti K."/>
            <person name="Salamov A."/>
            <person name="Andreopoulos B."/>
            <person name="Baker S.E."/>
            <person name="Barry K."/>
            <person name="Bills G."/>
            <person name="Bluhm B.H."/>
            <person name="Cannon C."/>
            <person name="Castanera R."/>
            <person name="Culley D.E."/>
            <person name="Daum C."/>
            <person name="Ezra D."/>
            <person name="Gonzalez J.B."/>
            <person name="Henrissat B."/>
            <person name="Kuo A."/>
            <person name="Liang C."/>
            <person name="Lipzen A."/>
            <person name="Lutzoni F."/>
            <person name="Magnuson J."/>
            <person name="Mondo S."/>
            <person name="Nolan M."/>
            <person name="Ohm R."/>
            <person name="Pangilinan J."/>
            <person name="Park H.-J."/>
            <person name="Ramirez L."/>
            <person name="Alfaro M."/>
            <person name="Sun H."/>
            <person name="Tritt A."/>
            <person name="Yoshinaga Y."/>
            <person name="Zwiers L.-H."/>
            <person name="Turgeon B.G."/>
            <person name="Goodwin S.B."/>
            <person name="Spatafora J.W."/>
            <person name="Crous P.W."/>
            <person name="Grigoriev I.V."/>
        </authorList>
    </citation>
    <scope>NUCLEOTIDE SEQUENCE</scope>
    <source>
        <strain evidence="1">IPT5</strain>
    </source>
</reference>
<evidence type="ECO:0000313" key="1">
    <source>
        <dbReference type="EMBL" id="KAF2845815.1"/>
    </source>
</evidence>
<dbReference type="OrthoDB" id="539213at2759"/>
<dbReference type="EMBL" id="MU006342">
    <property type="protein sequence ID" value="KAF2845815.1"/>
    <property type="molecule type" value="Genomic_DNA"/>
</dbReference>
<protein>
    <recommendedName>
        <fullName evidence="3">Ankyrin</fullName>
    </recommendedName>
</protein>
<organism evidence="1 2">
    <name type="scientific">Plenodomus tracheiphilus IPT5</name>
    <dbReference type="NCBI Taxonomy" id="1408161"/>
    <lineage>
        <taxon>Eukaryota</taxon>
        <taxon>Fungi</taxon>
        <taxon>Dikarya</taxon>
        <taxon>Ascomycota</taxon>
        <taxon>Pezizomycotina</taxon>
        <taxon>Dothideomycetes</taxon>
        <taxon>Pleosporomycetidae</taxon>
        <taxon>Pleosporales</taxon>
        <taxon>Pleosporineae</taxon>
        <taxon>Leptosphaeriaceae</taxon>
        <taxon>Plenodomus</taxon>
    </lineage>
</organism>
<accession>A0A6A7AUL3</accession>
<evidence type="ECO:0000313" key="2">
    <source>
        <dbReference type="Proteomes" id="UP000799423"/>
    </source>
</evidence>
<sequence>MSHSLQMVAWLIKFCLESPKLLKQVLDFSGDLINISVNEGGYTPMHGGISMNFPDIFVPGIKTLLQRGANPHLVCKSSLAYGGHASERFDTPTSLATRRSSSFFRWRQVICEVGFDVDNFVTNELKETPLVTSGWNVDSLTRLFRLDFEPLDLPQDLCVQCGRQVYHTFDRNEMWWEKLLDEIKGDAVALNIADTLSKSEDLCDQDDGIQECESPVSTSSSTSTESSGDIDLCWKCAVMRRTYGANYERGRL</sequence>
<name>A0A6A7AUL3_9PLEO</name>
<gene>
    <name evidence="1" type="ORF">T440DRAFT_258380</name>
</gene>
<proteinExistence type="predicted"/>
<dbReference type="AlphaFoldDB" id="A0A6A7AUL3"/>
<evidence type="ECO:0008006" key="3">
    <source>
        <dbReference type="Google" id="ProtNLM"/>
    </source>
</evidence>
<dbReference type="Proteomes" id="UP000799423">
    <property type="component" value="Unassembled WGS sequence"/>
</dbReference>